<reference evidence="12 14" key="2">
    <citation type="submission" date="2016-08" db="EMBL/GenBank/DDBJ databases">
        <authorList>
            <person name="Varghese N."/>
            <person name="Submissions Spin"/>
        </authorList>
    </citation>
    <scope>NUCLEOTIDE SEQUENCE [LARGE SCALE GENOMIC DNA]</scope>
    <source>
        <strain evidence="12 14">HL-109</strain>
    </source>
</reference>
<dbReference type="GO" id="GO:0005737">
    <property type="term" value="C:cytoplasm"/>
    <property type="evidence" value="ECO:0007669"/>
    <property type="project" value="TreeGrafter"/>
</dbReference>
<evidence type="ECO:0000259" key="10">
    <source>
        <dbReference type="Pfam" id="PF01048"/>
    </source>
</evidence>
<evidence type="ECO:0000313" key="13">
    <source>
        <dbReference type="Proteomes" id="UP000050497"/>
    </source>
</evidence>
<dbReference type="Proteomes" id="UP000050497">
    <property type="component" value="Unassembled WGS sequence"/>
</dbReference>
<dbReference type="OrthoDB" id="1523230at2"/>
<dbReference type="Proteomes" id="UP000182800">
    <property type="component" value="Unassembled WGS sequence"/>
</dbReference>
<dbReference type="EMBL" id="LJSX01000021">
    <property type="protein sequence ID" value="KPQ09824.1"/>
    <property type="molecule type" value="Genomic_DNA"/>
</dbReference>
<evidence type="ECO:0000256" key="5">
    <source>
        <dbReference type="ARBA" id="ARBA00013834"/>
    </source>
</evidence>
<evidence type="ECO:0000256" key="1">
    <source>
        <dbReference type="ARBA" id="ARBA00005058"/>
    </source>
</evidence>
<dbReference type="UniPathway" id="UPA00606"/>
<evidence type="ECO:0000313" key="12">
    <source>
        <dbReference type="EMBL" id="SCC82141.1"/>
    </source>
</evidence>
<sequence>MSEDYDAAIAAARAALMRADFPRDHACAIVLGTGLGDLVDDLEDPIGLDYTAIPHFPQSAVSGHAGRLVSGMLAGRRVLLMQGRKHYYETGDARAMRVPIGLLAALGAPPLVLTNAAGSTRAEIPPGTLAVITDHIAFSGLNPLIGETDERRFVPMSQAYDPGLAALLEDAARATGVTLARGVYMWFSGPSFETPAEIRMAQVMGADFVGMSTVPEVILARYYGLRVAGISTITNMAAGLSPIAPAHDETKRVAAQASGDLRALLASFVASLPARSGEGR</sequence>
<evidence type="ECO:0000313" key="14">
    <source>
        <dbReference type="Proteomes" id="UP000182800"/>
    </source>
</evidence>
<accession>A0A0P7XQH7</accession>
<dbReference type="NCBIfam" id="TIGR01698">
    <property type="entry name" value="PUNP"/>
    <property type="match status" value="1"/>
</dbReference>
<comment type="similarity">
    <text evidence="2 9">Belongs to the PNP/MTAP phosphorylase family.</text>
</comment>
<evidence type="ECO:0000256" key="9">
    <source>
        <dbReference type="PIRNR" id="PIRNR000477"/>
    </source>
</evidence>
<comment type="subunit">
    <text evidence="3">Homotrimer.</text>
</comment>
<dbReference type="EMBL" id="FMBM01000002">
    <property type="protein sequence ID" value="SCC82141.1"/>
    <property type="molecule type" value="Genomic_DNA"/>
</dbReference>
<organism evidence="11 13">
    <name type="scientific">Saliniramus fredricksonii</name>
    <dbReference type="NCBI Taxonomy" id="1653334"/>
    <lineage>
        <taxon>Bacteria</taxon>
        <taxon>Pseudomonadati</taxon>
        <taxon>Pseudomonadota</taxon>
        <taxon>Alphaproteobacteria</taxon>
        <taxon>Hyphomicrobiales</taxon>
        <taxon>Salinarimonadaceae</taxon>
        <taxon>Saliniramus</taxon>
    </lineage>
</organism>
<evidence type="ECO:0000256" key="7">
    <source>
        <dbReference type="ARBA" id="ARBA00022679"/>
    </source>
</evidence>
<comment type="caution">
    <text evidence="11">The sequence shown here is derived from an EMBL/GenBank/DDBJ whole genome shotgun (WGS) entry which is preliminary data.</text>
</comment>
<dbReference type="Pfam" id="PF01048">
    <property type="entry name" value="PNP_UDP_1"/>
    <property type="match status" value="1"/>
</dbReference>
<dbReference type="PIRSF" id="PIRSF000477">
    <property type="entry name" value="PurNPase"/>
    <property type="match status" value="1"/>
</dbReference>
<dbReference type="PANTHER" id="PTHR11904:SF9">
    <property type="entry name" value="PURINE NUCLEOSIDE PHOSPHORYLASE-RELATED"/>
    <property type="match status" value="1"/>
</dbReference>
<dbReference type="RefSeq" id="WP_074445689.1">
    <property type="nucleotide sequence ID" value="NZ_FMBM01000002.1"/>
</dbReference>
<name>A0A0P7XQH7_9HYPH</name>
<dbReference type="InterPro" id="IPR035994">
    <property type="entry name" value="Nucleoside_phosphorylase_sf"/>
</dbReference>
<comment type="function">
    <text evidence="9">The purine nucleoside phosphorylases catalyze the phosphorolytic breakdown of the N-glycosidic bond in the beta-(deoxy)ribonucleoside molecules, with the formation of the corresponding free purine bases and pentose-1-phosphate.</text>
</comment>
<dbReference type="SUPFAM" id="SSF53167">
    <property type="entry name" value="Purine and uridine phosphorylases"/>
    <property type="match status" value="1"/>
</dbReference>
<dbReference type="InterPro" id="IPR011268">
    <property type="entry name" value="Purine_phosphorylase"/>
</dbReference>
<dbReference type="PATRIC" id="fig|1653334.4.peg.285"/>
<dbReference type="NCBIfam" id="NF006054">
    <property type="entry name" value="PRK08202.1"/>
    <property type="match status" value="1"/>
</dbReference>
<dbReference type="CDD" id="cd09009">
    <property type="entry name" value="PNP-EcPNPII_like"/>
    <property type="match status" value="1"/>
</dbReference>
<evidence type="ECO:0000256" key="3">
    <source>
        <dbReference type="ARBA" id="ARBA00011233"/>
    </source>
</evidence>
<evidence type="ECO:0000256" key="4">
    <source>
        <dbReference type="ARBA" id="ARBA00011886"/>
    </source>
</evidence>
<evidence type="ECO:0000313" key="11">
    <source>
        <dbReference type="EMBL" id="KPQ09824.1"/>
    </source>
</evidence>
<comment type="pathway">
    <text evidence="1 9">Purine metabolism; purine nucleoside salvage.</text>
</comment>
<proteinExistence type="inferred from homology"/>
<keyword evidence="6 9" id="KW-0328">Glycosyltransferase</keyword>
<keyword evidence="7 9" id="KW-0808">Transferase</keyword>
<feature type="domain" description="Nucleoside phosphorylase" evidence="10">
    <location>
        <begin position="28"/>
        <end position="269"/>
    </location>
</feature>
<keyword evidence="14" id="KW-1185">Reference proteome</keyword>
<gene>
    <name evidence="11" type="primary">punA</name>
    <name evidence="12" type="ORF">GA0071312_3119</name>
    <name evidence="11" type="ORF">HLUCCO17_13080</name>
</gene>
<dbReference type="Gene3D" id="3.40.50.1580">
    <property type="entry name" value="Nucleoside phosphorylase domain"/>
    <property type="match status" value="1"/>
</dbReference>
<dbReference type="NCBIfam" id="TIGR01697">
    <property type="entry name" value="PNPH-PUNA-XAPA"/>
    <property type="match status" value="1"/>
</dbReference>
<dbReference type="GO" id="GO:0004731">
    <property type="term" value="F:purine-nucleoside phosphorylase activity"/>
    <property type="evidence" value="ECO:0007669"/>
    <property type="project" value="UniProtKB-EC"/>
</dbReference>
<evidence type="ECO:0000256" key="2">
    <source>
        <dbReference type="ARBA" id="ARBA00006751"/>
    </source>
</evidence>
<reference evidence="11 13" key="1">
    <citation type="submission" date="2015-09" db="EMBL/GenBank/DDBJ databases">
        <title>Identification and resolution of microdiversity through metagenomic sequencing of parallel consortia.</title>
        <authorList>
            <person name="Nelson W.C."/>
            <person name="Romine M.F."/>
            <person name="Lindemann S.R."/>
        </authorList>
    </citation>
    <scope>NUCLEOTIDE SEQUENCE [LARGE SCALE GENOMIC DNA]</scope>
    <source>
        <strain evidence="11">HL-109</strain>
    </source>
</reference>
<evidence type="ECO:0000256" key="6">
    <source>
        <dbReference type="ARBA" id="ARBA00022676"/>
    </source>
</evidence>
<dbReference type="InterPro" id="IPR000845">
    <property type="entry name" value="Nucleoside_phosphorylase_d"/>
</dbReference>
<dbReference type="InterPro" id="IPR011269">
    <property type="entry name" value="PUNP"/>
</dbReference>
<dbReference type="PANTHER" id="PTHR11904">
    <property type="entry name" value="METHYLTHIOADENOSINE/PURINE NUCLEOSIDE PHOSPHORYLASE"/>
    <property type="match status" value="1"/>
</dbReference>
<protein>
    <recommendedName>
        <fullName evidence="5 9">Purine nucleoside phosphorylase</fullName>
        <ecNumber evidence="4 9">2.4.2.1</ecNumber>
    </recommendedName>
    <alternativeName>
        <fullName evidence="8 9">Inosine-guanosine phosphorylase</fullName>
    </alternativeName>
</protein>
<dbReference type="EC" id="2.4.2.1" evidence="4 9"/>
<dbReference type="AlphaFoldDB" id="A0A0P7XQH7"/>
<dbReference type="STRING" id="1653334.GA0071312_3119"/>
<dbReference type="GO" id="GO:0009116">
    <property type="term" value="P:nucleoside metabolic process"/>
    <property type="evidence" value="ECO:0007669"/>
    <property type="project" value="InterPro"/>
</dbReference>
<evidence type="ECO:0000256" key="8">
    <source>
        <dbReference type="ARBA" id="ARBA00031036"/>
    </source>
</evidence>